<dbReference type="AlphaFoldDB" id="A0A554XL65"/>
<comment type="caution">
    <text evidence="3">The sequence shown here is derived from an EMBL/GenBank/DDBJ whole genome shotgun (WGS) entry which is preliminary data.</text>
</comment>
<dbReference type="RefSeq" id="WP_143969272.1">
    <property type="nucleotide sequence ID" value="NZ_VJOO01000018.1"/>
</dbReference>
<gene>
    <name evidence="3" type="ORF">Tfont_01900</name>
</gene>
<dbReference type="Pfam" id="PF10088">
    <property type="entry name" value="DUF2326"/>
    <property type="match status" value="1"/>
</dbReference>
<name>A0A554XL65_9BURK</name>
<organism evidence="3 4">
    <name type="scientific">Tepidimonas fonticaldi</name>
    <dbReference type="NCBI Taxonomy" id="1101373"/>
    <lineage>
        <taxon>Bacteria</taxon>
        <taxon>Pseudomonadati</taxon>
        <taxon>Pseudomonadota</taxon>
        <taxon>Betaproteobacteria</taxon>
        <taxon>Burkholderiales</taxon>
        <taxon>Tepidimonas</taxon>
    </lineage>
</organism>
<dbReference type="SUPFAM" id="SSF52540">
    <property type="entry name" value="P-loop containing nucleoside triphosphate hydrolases"/>
    <property type="match status" value="1"/>
</dbReference>
<dbReference type="Proteomes" id="UP000316388">
    <property type="component" value="Unassembled WGS sequence"/>
</dbReference>
<feature type="domain" description="DUF2326" evidence="2">
    <location>
        <begin position="421"/>
        <end position="558"/>
    </location>
</feature>
<sequence>MRLLTLECDSNTFKPLLFRPEGVSVIVGDASDREGSANGVGKTLALKLVHHCLGARRDRLLAQGVGEWRFALEFELASQTHRIERNGDGSDITLDGQPIAEAALRAWLDGRGPFVLPQAPGFSFRALYARFARREREDRTDPIRLHREAAHEALARTLYLLGADITLVLRKAQQRERVIAIDSARKLLRQSDTRLRELLRTGMDARAQIAELSERIQTLRSRLQTMQVADDYERMRQEADALTQQLRQRESRLAQIDFQLAGIEQALQRRADIEREALLAFYRGLEHVFKPQALADFEAVEAFHRSLAEQRRHRLLRDRLMLEEARRRTEDERAQLARQRDERLAYLGSHHALDDYQAVAAELARMQADLDLLQRYRSASEAWDAEELELRRNLAEDDRLAADYVAEQPLAWADRRFRELIHALYPREAAGIVLGNNTGDNKLRYDLKVQVQGQGSDGINAARIMAFDWLVFRHGAHHTMRHLWHDNGLFDPIDPNQRAAWLRRVRAELAGSGMQYILSINTENYASTRELLGEDGAWLDEAVIVRLRGDADAHKLLGERIGVVEPSP</sequence>
<dbReference type="EMBL" id="VJOO01000018">
    <property type="protein sequence ID" value="TSE36570.1"/>
    <property type="molecule type" value="Genomic_DNA"/>
</dbReference>
<evidence type="ECO:0000256" key="1">
    <source>
        <dbReference type="SAM" id="Coils"/>
    </source>
</evidence>
<dbReference type="Gene3D" id="3.40.50.300">
    <property type="entry name" value="P-loop containing nucleotide triphosphate hydrolases"/>
    <property type="match status" value="1"/>
</dbReference>
<keyword evidence="1" id="KW-0175">Coiled coil</keyword>
<protein>
    <recommendedName>
        <fullName evidence="2">DUF2326 domain-containing protein</fullName>
    </recommendedName>
</protein>
<reference evidence="3 4" key="1">
    <citation type="submission" date="2019-07" db="EMBL/GenBank/DDBJ databases">
        <title>Tepidimonas fonticaldi AT-A2 draft genome.</title>
        <authorList>
            <person name="Da Costa M.S."/>
            <person name="Froufe H.J.C."/>
            <person name="Egas C."/>
            <person name="Albuquerque L."/>
        </authorList>
    </citation>
    <scope>NUCLEOTIDE SEQUENCE [LARGE SCALE GENOMIC DNA]</scope>
    <source>
        <strain evidence="3 4">AT-A2</strain>
    </source>
</reference>
<dbReference type="InterPro" id="IPR018760">
    <property type="entry name" value="DUF2326"/>
</dbReference>
<feature type="coiled-coil region" evidence="1">
    <location>
        <begin position="195"/>
        <end position="252"/>
    </location>
</feature>
<accession>A0A554XL65</accession>
<dbReference type="InterPro" id="IPR027417">
    <property type="entry name" value="P-loop_NTPase"/>
</dbReference>
<proteinExistence type="predicted"/>
<evidence type="ECO:0000313" key="3">
    <source>
        <dbReference type="EMBL" id="TSE36570.1"/>
    </source>
</evidence>
<evidence type="ECO:0000259" key="2">
    <source>
        <dbReference type="Pfam" id="PF10088"/>
    </source>
</evidence>
<evidence type="ECO:0000313" key="4">
    <source>
        <dbReference type="Proteomes" id="UP000316388"/>
    </source>
</evidence>